<keyword evidence="2" id="KW-1185">Reference proteome</keyword>
<dbReference type="Proteomes" id="UP000054549">
    <property type="component" value="Unassembled WGS sequence"/>
</dbReference>
<protein>
    <submittedName>
        <fullName evidence="1">Uncharacterized protein</fullName>
    </submittedName>
</protein>
<proteinExistence type="predicted"/>
<dbReference type="InParanoid" id="A0A0C2ST65"/>
<dbReference type="EMBL" id="KN818377">
    <property type="protein sequence ID" value="KIL57239.1"/>
    <property type="molecule type" value="Genomic_DNA"/>
</dbReference>
<dbReference type="HOGENOM" id="CLU_3049821_0_0_1"/>
<name>A0A0C2ST65_AMAMK</name>
<accession>A0A0C2ST65</accession>
<organism evidence="1 2">
    <name type="scientific">Amanita muscaria (strain Koide BX008)</name>
    <dbReference type="NCBI Taxonomy" id="946122"/>
    <lineage>
        <taxon>Eukaryota</taxon>
        <taxon>Fungi</taxon>
        <taxon>Dikarya</taxon>
        <taxon>Basidiomycota</taxon>
        <taxon>Agaricomycotina</taxon>
        <taxon>Agaricomycetes</taxon>
        <taxon>Agaricomycetidae</taxon>
        <taxon>Agaricales</taxon>
        <taxon>Pluteineae</taxon>
        <taxon>Amanitaceae</taxon>
        <taxon>Amanita</taxon>
    </lineage>
</organism>
<evidence type="ECO:0000313" key="1">
    <source>
        <dbReference type="EMBL" id="KIL57239.1"/>
    </source>
</evidence>
<reference evidence="1 2" key="1">
    <citation type="submission" date="2014-04" db="EMBL/GenBank/DDBJ databases">
        <title>Evolutionary Origins and Diversification of the Mycorrhizal Mutualists.</title>
        <authorList>
            <consortium name="DOE Joint Genome Institute"/>
            <consortium name="Mycorrhizal Genomics Consortium"/>
            <person name="Kohler A."/>
            <person name="Kuo A."/>
            <person name="Nagy L.G."/>
            <person name="Floudas D."/>
            <person name="Copeland A."/>
            <person name="Barry K.W."/>
            <person name="Cichocki N."/>
            <person name="Veneault-Fourrey C."/>
            <person name="LaButti K."/>
            <person name="Lindquist E.A."/>
            <person name="Lipzen A."/>
            <person name="Lundell T."/>
            <person name="Morin E."/>
            <person name="Murat C."/>
            <person name="Riley R."/>
            <person name="Ohm R."/>
            <person name="Sun H."/>
            <person name="Tunlid A."/>
            <person name="Henrissat B."/>
            <person name="Grigoriev I.V."/>
            <person name="Hibbett D.S."/>
            <person name="Martin F."/>
        </authorList>
    </citation>
    <scope>NUCLEOTIDE SEQUENCE [LARGE SCALE GENOMIC DNA]</scope>
    <source>
        <strain evidence="1 2">Koide BX008</strain>
    </source>
</reference>
<dbReference type="AlphaFoldDB" id="A0A0C2ST65"/>
<sequence>MAYLWVHRGLQRMPWPILVVNSNQLIPSFEPRAHINACLLYGSLPVLRAKIQPP</sequence>
<evidence type="ECO:0000313" key="2">
    <source>
        <dbReference type="Proteomes" id="UP000054549"/>
    </source>
</evidence>
<gene>
    <name evidence="1" type="ORF">M378DRAFT_171973</name>
</gene>